<accession>A0A8J4DRI7</accession>
<dbReference type="InterPro" id="IPR005158">
    <property type="entry name" value="BTAD"/>
</dbReference>
<keyword evidence="3 5" id="KW-0238">DNA-binding</keyword>
<dbReference type="SUPFAM" id="SSF52540">
    <property type="entry name" value="P-loop containing nucleoside triphosphate hydrolases"/>
    <property type="match status" value="1"/>
</dbReference>
<dbReference type="CDD" id="cd15831">
    <property type="entry name" value="BTAD"/>
    <property type="match status" value="1"/>
</dbReference>
<dbReference type="PANTHER" id="PTHR35807:SF1">
    <property type="entry name" value="TRANSCRIPTIONAL REGULATOR REDD"/>
    <property type="match status" value="1"/>
</dbReference>
<dbReference type="SMART" id="SM00862">
    <property type="entry name" value="Trans_reg_C"/>
    <property type="match status" value="1"/>
</dbReference>
<dbReference type="RefSeq" id="WP_203900609.1">
    <property type="nucleotide sequence ID" value="NZ_BOPF01000013.1"/>
</dbReference>
<evidence type="ECO:0000256" key="4">
    <source>
        <dbReference type="ARBA" id="ARBA00023163"/>
    </source>
</evidence>
<dbReference type="AlphaFoldDB" id="A0A8J4DRI7"/>
<dbReference type="SMART" id="SM01043">
    <property type="entry name" value="BTAD"/>
    <property type="match status" value="1"/>
</dbReference>
<dbReference type="Pfam" id="PF03704">
    <property type="entry name" value="BTAD"/>
    <property type="match status" value="1"/>
</dbReference>
<dbReference type="GO" id="GO:0003677">
    <property type="term" value="F:DNA binding"/>
    <property type="evidence" value="ECO:0007669"/>
    <property type="project" value="UniProtKB-UniRule"/>
</dbReference>
<evidence type="ECO:0000259" key="6">
    <source>
        <dbReference type="PROSITE" id="PS51755"/>
    </source>
</evidence>
<keyword evidence="4" id="KW-0804">Transcription</keyword>
<dbReference type="GO" id="GO:0006355">
    <property type="term" value="P:regulation of DNA-templated transcription"/>
    <property type="evidence" value="ECO:0007669"/>
    <property type="project" value="InterPro"/>
</dbReference>
<dbReference type="PROSITE" id="PS51755">
    <property type="entry name" value="OMPR_PHOB"/>
    <property type="match status" value="1"/>
</dbReference>
<dbReference type="InterPro" id="IPR027417">
    <property type="entry name" value="P-loop_NTPase"/>
</dbReference>
<dbReference type="InterPro" id="IPR051677">
    <property type="entry name" value="AfsR-DnrI-RedD_regulator"/>
</dbReference>
<evidence type="ECO:0000256" key="2">
    <source>
        <dbReference type="ARBA" id="ARBA00023015"/>
    </source>
</evidence>
<dbReference type="Pfam" id="PF00486">
    <property type="entry name" value="Trans_reg_C"/>
    <property type="match status" value="1"/>
</dbReference>
<dbReference type="Gene3D" id="1.10.10.10">
    <property type="entry name" value="Winged helix-like DNA-binding domain superfamily/Winged helix DNA-binding domain"/>
    <property type="match status" value="1"/>
</dbReference>
<dbReference type="EMBL" id="BOPF01000013">
    <property type="protein sequence ID" value="GIJ47096.1"/>
    <property type="molecule type" value="Genomic_DNA"/>
</dbReference>
<dbReference type="InterPro" id="IPR011990">
    <property type="entry name" value="TPR-like_helical_dom_sf"/>
</dbReference>
<name>A0A8J4DRI7_9ACTN</name>
<dbReference type="SUPFAM" id="SSF46894">
    <property type="entry name" value="C-terminal effector domain of the bipartite response regulators"/>
    <property type="match status" value="1"/>
</dbReference>
<evidence type="ECO:0000313" key="7">
    <source>
        <dbReference type="EMBL" id="GIJ47096.1"/>
    </source>
</evidence>
<gene>
    <name evidence="7" type="ORF">Val02_39820</name>
</gene>
<dbReference type="PANTHER" id="PTHR35807">
    <property type="entry name" value="TRANSCRIPTIONAL REGULATOR REDD-RELATED"/>
    <property type="match status" value="1"/>
</dbReference>
<dbReference type="Proteomes" id="UP000619260">
    <property type="component" value="Unassembled WGS sequence"/>
</dbReference>
<feature type="DNA-binding region" description="OmpR/PhoB-type" evidence="5">
    <location>
        <begin position="1"/>
        <end position="91"/>
    </location>
</feature>
<comment type="similarity">
    <text evidence="1">Belongs to the AfsR/DnrI/RedD regulatory family.</text>
</comment>
<reference evidence="7" key="1">
    <citation type="submission" date="2021-01" db="EMBL/GenBank/DDBJ databases">
        <title>Whole genome shotgun sequence of Virgisporangium aliadipatigenens NBRC 105644.</title>
        <authorList>
            <person name="Komaki H."/>
            <person name="Tamura T."/>
        </authorList>
    </citation>
    <scope>NUCLEOTIDE SEQUENCE</scope>
    <source>
        <strain evidence="7">NBRC 105644</strain>
    </source>
</reference>
<comment type="caution">
    <text evidence="7">The sequence shown here is derived from an EMBL/GenBank/DDBJ whole genome shotgun (WGS) entry which is preliminary data.</text>
</comment>
<evidence type="ECO:0000256" key="3">
    <source>
        <dbReference type="ARBA" id="ARBA00023125"/>
    </source>
</evidence>
<dbReference type="InterPro" id="IPR036388">
    <property type="entry name" value="WH-like_DNA-bd_sf"/>
</dbReference>
<dbReference type="GO" id="GO:0000160">
    <property type="term" value="P:phosphorelay signal transduction system"/>
    <property type="evidence" value="ECO:0007669"/>
    <property type="project" value="InterPro"/>
</dbReference>
<dbReference type="PRINTS" id="PR00364">
    <property type="entry name" value="DISEASERSIST"/>
</dbReference>
<dbReference type="SUPFAM" id="SSF48452">
    <property type="entry name" value="TPR-like"/>
    <property type="match status" value="1"/>
</dbReference>
<dbReference type="Gene3D" id="1.25.40.10">
    <property type="entry name" value="Tetratricopeptide repeat domain"/>
    <property type="match status" value="1"/>
</dbReference>
<dbReference type="InterPro" id="IPR001867">
    <property type="entry name" value="OmpR/PhoB-type_DNA-bd"/>
</dbReference>
<sequence length="571" mass="61748">MEFLILGPMEAHRAGSRVNLGRRQERRLLGVLLLTPGRIVDTDRLIDLIWDGSPPERARAAIHTYVGRLRTVLRDGPAHLATRPSGYQLDAAPDSIDAHRFTADVERACEIPDSTGRAEALAGALKAWRGPLMADVSDDPFRRRVGAAFDELRLSALARLAEAWLEADRPDRAADALAGLVAADPAQERHVGLLMTALHRAGRRLDALEAFRVTRRVLAQDHGVAPGPDLQRLHFRILSNDPGLDVSARRIVAPAARATFVGRHAELRRLDDLTGKPGAVVGVSGAPGVGTTALVLEWARRAAERFPDGHCYVDLRGNVEECPAQPADAIARTLRALGVPAERTPDDENEGVRLLRSVLDGRRSVLLLDNARSFAHVASIVHSGAARALLVAGTGPWHGIPELRVGPLAPADSVALLAGLLDGAAVDLPRLAERCGHHPLALRLAATWLRTDPELPFDGGAPDPLEAVVGTAYRRLAPPERALFRALGPLAVPELTAQGAARLCRTDPVRAGTTLGNLRDAGLLVELAPGRFAMHELVRRQADLCSKREDSAEVRETAMRRLFHWHTERLS</sequence>
<evidence type="ECO:0000313" key="8">
    <source>
        <dbReference type="Proteomes" id="UP000619260"/>
    </source>
</evidence>
<evidence type="ECO:0000256" key="5">
    <source>
        <dbReference type="PROSITE-ProRule" id="PRU01091"/>
    </source>
</evidence>
<keyword evidence="2" id="KW-0805">Transcription regulation</keyword>
<organism evidence="7 8">
    <name type="scientific">Virgisporangium aliadipatigenens</name>
    <dbReference type="NCBI Taxonomy" id="741659"/>
    <lineage>
        <taxon>Bacteria</taxon>
        <taxon>Bacillati</taxon>
        <taxon>Actinomycetota</taxon>
        <taxon>Actinomycetes</taxon>
        <taxon>Micromonosporales</taxon>
        <taxon>Micromonosporaceae</taxon>
        <taxon>Virgisporangium</taxon>
    </lineage>
</organism>
<keyword evidence="8" id="KW-1185">Reference proteome</keyword>
<evidence type="ECO:0000256" key="1">
    <source>
        <dbReference type="ARBA" id="ARBA00005820"/>
    </source>
</evidence>
<dbReference type="Gene3D" id="3.40.50.300">
    <property type="entry name" value="P-loop containing nucleotide triphosphate hydrolases"/>
    <property type="match status" value="1"/>
</dbReference>
<dbReference type="InterPro" id="IPR016032">
    <property type="entry name" value="Sig_transdc_resp-reg_C-effctor"/>
</dbReference>
<protein>
    <recommendedName>
        <fullName evidence="6">OmpR/PhoB-type domain-containing protein</fullName>
    </recommendedName>
</protein>
<proteinExistence type="inferred from homology"/>
<feature type="domain" description="OmpR/PhoB-type" evidence="6">
    <location>
        <begin position="1"/>
        <end position="91"/>
    </location>
</feature>